<keyword evidence="3" id="KW-0472">Membrane</keyword>
<dbReference type="EMBL" id="CP063845">
    <property type="protein sequence ID" value="UFP92702.1"/>
    <property type="molecule type" value="Genomic_DNA"/>
</dbReference>
<evidence type="ECO:0000256" key="5">
    <source>
        <dbReference type="ARBA" id="ARBA00023288"/>
    </source>
</evidence>
<accession>A0ABY3PGD2</accession>
<organism evidence="7 8">
    <name type="scientific">Gloeobacter morelensis MG652769</name>
    <dbReference type="NCBI Taxonomy" id="2781736"/>
    <lineage>
        <taxon>Bacteria</taxon>
        <taxon>Bacillati</taxon>
        <taxon>Cyanobacteriota</taxon>
        <taxon>Cyanophyceae</taxon>
        <taxon>Gloeobacterales</taxon>
        <taxon>Gloeobacteraceae</taxon>
        <taxon>Gloeobacter</taxon>
        <taxon>Gloeobacter morelensis</taxon>
    </lineage>
</organism>
<feature type="signal peptide" evidence="6">
    <location>
        <begin position="1"/>
        <end position="24"/>
    </location>
</feature>
<dbReference type="Pfam" id="PF14041">
    <property type="entry name" value="Lipoprotein_21"/>
    <property type="match status" value="1"/>
</dbReference>
<feature type="chain" id="PRO_5047193415" evidence="6">
    <location>
        <begin position="25"/>
        <end position="201"/>
    </location>
</feature>
<evidence type="ECO:0000313" key="7">
    <source>
        <dbReference type="EMBL" id="UFP92702.1"/>
    </source>
</evidence>
<proteinExistence type="predicted"/>
<protein>
    <submittedName>
        <fullName evidence="7">LppP/LprE family lipoprotein</fullName>
    </submittedName>
</protein>
<keyword evidence="2 6" id="KW-0732">Signal</keyword>
<evidence type="ECO:0000256" key="2">
    <source>
        <dbReference type="ARBA" id="ARBA00022729"/>
    </source>
</evidence>
<reference evidence="7 8" key="1">
    <citation type="journal article" date="2021" name="Genome Biol. Evol.">
        <title>Complete Genome Sequencing of a Novel Gloeobacter Species from a Waterfall Cave in Mexico.</title>
        <authorList>
            <person name="Saw J.H."/>
            <person name="Cardona T."/>
            <person name="Montejano G."/>
        </authorList>
    </citation>
    <scope>NUCLEOTIDE SEQUENCE [LARGE SCALE GENOMIC DNA]</scope>
    <source>
        <strain evidence="7">MG652769</strain>
    </source>
</reference>
<keyword evidence="4" id="KW-0564">Palmitate</keyword>
<keyword evidence="1" id="KW-1003">Cell membrane</keyword>
<dbReference type="InterPro" id="IPR025971">
    <property type="entry name" value="LppP/LprE"/>
</dbReference>
<dbReference type="Proteomes" id="UP001054846">
    <property type="component" value="Chromosome"/>
</dbReference>
<evidence type="ECO:0000256" key="1">
    <source>
        <dbReference type="ARBA" id="ARBA00022475"/>
    </source>
</evidence>
<name>A0ABY3PGD2_9CYAN</name>
<evidence type="ECO:0000313" key="8">
    <source>
        <dbReference type="Proteomes" id="UP001054846"/>
    </source>
</evidence>
<keyword evidence="5 7" id="KW-0449">Lipoprotein</keyword>
<evidence type="ECO:0000256" key="4">
    <source>
        <dbReference type="ARBA" id="ARBA00023139"/>
    </source>
</evidence>
<keyword evidence="8" id="KW-1185">Reference proteome</keyword>
<dbReference type="RefSeq" id="WP_230839688.1">
    <property type="nucleotide sequence ID" value="NZ_CP063845.1"/>
</dbReference>
<evidence type="ECO:0000256" key="6">
    <source>
        <dbReference type="SAM" id="SignalP"/>
    </source>
</evidence>
<sequence length="201" mass="20941">MSCKIHTVAAAAALALAAPAAAQAPTTDTSWLDQPLVNWNRPGAAVPKAPKPEGDAPTVGRCAEQVRLPASAADRAVVGAGWKLFGPLQIFSGTSLVMAAASVDGMCRPMQYQAFVFVNGKFAGTLSPVVMNSRTDGASQIIYLTNPGFLNVAFSRYTEQDALCCPSRTSLVGYKIERRGKQSLLVPAGVSTNANSTGQSP</sequence>
<gene>
    <name evidence="7" type="ORF">ISF26_12725</name>
</gene>
<evidence type="ECO:0000256" key="3">
    <source>
        <dbReference type="ARBA" id="ARBA00023136"/>
    </source>
</evidence>